<evidence type="ECO:0000259" key="2">
    <source>
        <dbReference type="Pfam" id="PF00656"/>
    </source>
</evidence>
<protein>
    <recommendedName>
        <fullName evidence="2">Peptidase C14 caspase domain-containing protein</fullName>
    </recommendedName>
</protein>
<dbReference type="Proteomes" id="UP000219338">
    <property type="component" value="Unassembled WGS sequence"/>
</dbReference>
<feature type="domain" description="Peptidase C14 caspase" evidence="2">
    <location>
        <begin position="110"/>
        <end position="377"/>
    </location>
</feature>
<dbReference type="STRING" id="47428.A0A284SA55"/>
<dbReference type="GO" id="GO:0004197">
    <property type="term" value="F:cysteine-type endopeptidase activity"/>
    <property type="evidence" value="ECO:0007669"/>
    <property type="project" value="InterPro"/>
</dbReference>
<dbReference type="InterPro" id="IPR011600">
    <property type="entry name" value="Pept_C14_caspase"/>
</dbReference>
<dbReference type="PANTHER" id="PTHR48104">
    <property type="entry name" value="METACASPASE-4"/>
    <property type="match status" value="1"/>
</dbReference>
<dbReference type="InterPro" id="IPR050452">
    <property type="entry name" value="Metacaspase"/>
</dbReference>
<keyword evidence="4" id="KW-1185">Reference proteome</keyword>
<gene>
    <name evidence="3" type="ORF">ARMOST_21467</name>
</gene>
<sequence length="399" mass="45015">MARVKHLAADAISLEFQQIAEQIRMLEEFEVYLAEELGISAEDIGSVRILLEVKNKALQDADYSLSLGRLRKLHHLRLQYSRAQRNLPVDLEICLSPLGAPHRVDASRFWAVLIGIDEYASYPLRGCVSDVRLMEKYLTEDLGVPSNRIQLLLGSKENLSLEDPTYPSRAHIVGTLLSLITNSNIARGDNIIVYYSEHGSYYPYHAEEDDEPEYIETLCPIDRDTPGEDGKPVPDISDRELNTILSLISQAKGHCITVILDCCHSSSVSRGLPEPGARTFPPMIRATLEDMLVAGEKDLMHCPGFRSILAKDWHPDMNSHVVLAVCRDYEYAKAKKVNREDGTAGYIGIFTDSLVRALRSGHWRKETTYVDLLNCLDKTSYQTPVVAGKRKRARLWYQE</sequence>
<dbReference type="OMA" id="RTFPPMI"/>
<accession>A0A284SA55</accession>
<evidence type="ECO:0000313" key="3">
    <source>
        <dbReference type="EMBL" id="SJL17900.1"/>
    </source>
</evidence>
<dbReference type="EMBL" id="FUEG01000050">
    <property type="protein sequence ID" value="SJL17900.1"/>
    <property type="molecule type" value="Genomic_DNA"/>
</dbReference>
<dbReference type="GO" id="GO:0005737">
    <property type="term" value="C:cytoplasm"/>
    <property type="evidence" value="ECO:0007669"/>
    <property type="project" value="TreeGrafter"/>
</dbReference>
<organism evidence="3 4">
    <name type="scientific">Armillaria ostoyae</name>
    <name type="common">Armillaria root rot fungus</name>
    <dbReference type="NCBI Taxonomy" id="47428"/>
    <lineage>
        <taxon>Eukaryota</taxon>
        <taxon>Fungi</taxon>
        <taxon>Dikarya</taxon>
        <taxon>Basidiomycota</taxon>
        <taxon>Agaricomycotina</taxon>
        <taxon>Agaricomycetes</taxon>
        <taxon>Agaricomycetidae</taxon>
        <taxon>Agaricales</taxon>
        <taxon>Marasmiineae</taxon>
        <taxon>Physalacriaceae</taxon>
        <taxon>Armillaria</taxon>
    </lineage>
</organism>
<dbReference type="OrthoDB" id="10255174at2759"/>
<name>A0A284SA55_ARMOS</name>
<dbReference type="AlphaFoldDB" id="A0A284SA55"/>
<evidence type="ECO:0000256" key="1">
    <source>
        <dbReference type="ARBA" id="ARBA00009005"/>
    </source>
</evidence>
<evidence type="ECO:0000313" key="4">
    <source>
        <dbReference type="Proteomes" id="UP000219338"/>
    </source>
</evidence>
<dbReference type="Gene3D" id="3.40.50.1460">
    <property type="match status" value="1"/>
</dbReference>
<proteinExistence type="inferred from homology"/>
<dbReference type="PANTHER" id="PTHR48104:SF30">
    <property type="entry name" value="METACASPASE-1"/>
    <property type="match status" value="1"/>
</dbReference>
<comment type="similarity">
    <text evidence="1">Belongs to the peptidase C14B family.</text>
</comment>
<reference evidence="4" key="1">
    <citation type="journal article" date="2017" name="Nat. Ecol. Evol.">
        <title>Genome expansion and lineage-specific genetic innovations in the forest pathogenic fungi Armillaria.</title>
        <authorList>
            <person name="Sipos G."/>
            <person name="Prasanna A.N."/>
            <person name="Walter M.C."/>
            <person name="O'Connor E."/>
            <person name="Balint B."/>
            <person name="Krizsan K."/>
            <person name="Kiss B."/>
            <person name="Hess J."/>
            <person name="Varga T."/>
            <person name="Slot J."/>
            <person name="Riley R."/>
            <person name="Boka B."/>
            <person name="Rigling D."/>
            <person name="Barry K."/>
            <person name="Lee J."/>
            <person name="Mihaltcheva S."/>
            <person name="LaButti K."/>
            <person name="Lipzen A."/>
            <person name="Waldron R."/>
            <person name="Moloney N.M."/>
            <person name="Sperisen C."/>
            <person name="Kredics L."/>
            <person name="Vagvoelgyi C."/>
            <person name="Patrignani A."/>
            <person name="Fitzpatrick D."/>
            <person name="Nagy I."/>
            <person name="Doyle S."/>
            <person name="Anderson J.B."/>
            <person name="Grigoriev I.V."/>
            <person name="Gueldener U."/>
            <person name="Muensterkoetter M."/>
            <person name="Nagy L.G."/>
        </authorList>
    </citation>
    <scope>NUCLEOTIDE SEQUENCE [LARGE SCALE GENOMIC DNA]</scope>
    <source>
        <strain evidence="4">C18/9</strain>
    </source>
</reference>
<dbReference type="Pfam" id="PF00656">
    <property type="entry name" value="Peptidase_C14"/>
    <property type="match status" value="1"/>
</dbReference>
<dbReference type="GO" id="GO:0006508">
    <property type="term" value="P:proteolysis"/>
    <property type="evidence" value="ECO:0007669"/>
    <property type="project" value="InterPro"/>
</dbReference>